<reference evidence="2 3" key="1">
    <citation type="submission" date="2024-05" db="EMBL/GenBank/DDBJ databases">
        <title>A draft genome resource for the thread blight pathogen Marasmius tenuissimus strain MS-2.</title>
        <authorList>
            <person name="Yulfo-Soto G.E."/>
            <person name="Baruah I.K."/>
            <person name="Amoako-Attah I."/>
            <person name="Bukari Y."/>
            <person name="Meinhardt L.W."/>
            <person name="Bailey B.A."/>
            <person name="Cohen S.P."/>
        </authorList>
    </citation>
    <scope>NUCLEOTIDE SEQUENCE [LARGE SCALE GENOMIC DNA]</scope>
    <source>
        <strain evidence="2 3">MS-2</strain>
    </source>
</reference>
<feature type="region of interest" description="Disordered" evidence="1">
    <location>
        <begin position="486"/>
        <end position="526"/>
    </location>
</feature>
<feature type="compositionally biased region" description="Acidic residues" evidence="1">
    <location>
        <begin position="487"/>
        <end position="496"/>
    </location>
</feature>
<sequence length="526" mass="57999">MNQCSATAPSASYKKAASQIYCSQNLLLAGRQPAPVPQAKSTQVTVPKAGAERPLAGVKINVDEKDSSSKSDEELSPPKRKRPRDANNPAQSSAEDEINQRLDAEEEPKDNQDCGGTGSGLDTGPVDGECEDDTAASRYISDKAMHFTVEDDQDETHPSHSRAHSRTSGTDNHGPPTSDFNSNNVPDIQDRNVPMQEVSAHKAKQLQYELPQVDKDSHVISWSATQNIPSTTTTTSTTPANIKWLSRTDIIVTKKGRTYKLQLTSQPPLIRTIIEKAIARGKLMMLLDHTYLPLSPEGTKQIAQASLVKIADMDGYDGGGGILHCLEEGNLDQYIKPLRRKAGELAQNRTFLYPLDIHGWLDYQRPLDHPVIPTYINKAFISQTLYSGVIKQYGTFLSSDSKKPDELEIYACLQDQATATKDPFPNKDVNGVWHLAVELLEKLENAKPSKYHTLMHNIYKQATEKRGYQHVTNLQVLQATDWSAIEQESDEDEDSTTAEHPSMPLEPTNVHSEGCNTGTSAAAMPE</sequence>
<dbReference type="EMBL" id="JBBXMP010000176">
    <property type="protein sequence ID" value="KAL0060446.1"/>
    <property type="molecule type" value="Genomic_DNA"/>
</dbReference>
<proteinExistence type="predicted"/>
<accession>A0ABR2ZFU6</accession>
<evidence type="ECO:0000313" key="3">
    <source>
        <dbReference type="Proteomes" id="UP001437256"/>
    </source>
</evidence>
<feature type="compositionally biased region" description="Basic and acidic residues" evidence="1">
    <location>
        <begin position="61"/>
        <end position="77"/>
    </location>
</feature>
<name>A0ABR2ZFU6_9AGAR</name>
<feature type="region of interest" description="Disordered" evidence="1">
    <location>
        <begin position="33"/>
        <end position="132"/>
    </location>
</feature>
<keyword evidence="3" id="KW-1185">Reference proteome</keyword>
<dbReference type="Proteomes" id="UP001437256">
    <property type="component" value="Unassembled WGS sequence"/>
</dbReference>
<comment type="caution">
    <text evidence="2">The sequence shown here is derived from an EMBL/GenBank/DDBJ whole genome shotgun (WGS) entry which is preliminary data.</text>
</comment>
<evidence type="ECO:0000313" key="2">
    <source>
        <dbReference type="EMBL" id="KAL0060446.1"/>
    </source>
</evidence>
<organism evidence="2 3">
    <name type="scientific">Marasmius tenuissimus</name>
    <dbReference type="NCBI Taxonomy" id="585030"/>
    <lineage>
        <taxon>Eukaryota</taxon>
        <taxon>Fungi</taxon>
        <taxon>Dikarya</taxon>
        <taxon>Basidiomycota</taxon>
        <taxon>Agaricomycotina</taxon>
        <taxon>Agaricomycetes</taxon>
        <taxon>Agaricomycetidae</taxon>
        <taxon>Agaricales</taxon>
        <taxon>Marasmiineae</taxon>
        <taxon>Marasmiaceae</taxon>
        <taxon>Marasmius</taxon>
    </lineage>
</organism>
<evidence type="ECO:0000256" key="1">
    <source>
        <dbReference type="SAM" id="MobiDB-lite"/>
    </source>
</evidence>
<feature type="region of interest" description="Disordered" evidence="1">
    <location>
        <begin position="150"/>
        <end position="189"/>
    </location>
</feature>
<feature type="compositionally biased region" description="Polar residues" evidence="1">
    <location>
        <begin position="509"/>
        <end position="520"/>
    </location>
</feature>
<protein>
    <submittedName>
        <fullName evidence="2">Uncharacterized protein</fullName>
    </submittedName>
</protein>
<gene>
    <name evidence="2" type="ORF">AAF712_012768</name>
</gene>